<name>D8UGI5_VOLCA</name>
<feature type="compositionally biased region" description="Pro residues" evidence="1">
    <location>
        <begin position="167"/>
        <end position="185"/>
    </location>
</feature>
<dbReference type="Proteomes" id="UP000001058">
    <property type="component" value="Unassembled WGS sequence"/>
</dbReference>
<feature type="region of interest" description="Disordered" evidence="1">
    <location>
        <begin position="604"/>
        <end position="627"/>
    </location>
</feature>
<dbReference type="RefSeq" id="XP_002957775.1">
    <property type="nucleotide sequence ID" value="XM_002957729.1"/>
</dbReference>
<dbReference type="KEGG" id="vcn:VOLCADRAFT_98876"/>
<proteinExistence type="predicted"/>
<dbReference type="InterPro" id="IPR051412">
    <property type="entry name" value="Formin_Homology_Diaphanous_sf"/>
</dbReference>
<feature type="region of interest" description="Disordered" evidence="1">
    <location>
        <begin position="338"/>
        <end position="406"/>
    </location>
</feature>
<evidence type="ECO:0000256" key="1">
    <source>
        <dbReference type="SAM" id="MobiDB-lite"/>
    </source>
</evidence>
<feature type="region of interest" description="Disordered" evidence="1">
    <location>
        <begin position="206"/>
        <end position="263"/>
    </location>
</feature>
<evidence type="ECO:0000313" key="3">
    <source>
        <dbReference type="Proteomes" id="UP000001058"/>
    </source>
</evidence>
<accession>D8UGI5</accession>
<organism evidence="3">
    <name type="scientific">Volvox carteri f. nagariensis</name>
    <dbReference type="NCBI Taxonomy" id="3068"/>
    <lineage>
        <taxon>Eukaryota</taxon>
        <taxon>Viridiplantae</taxon>
        <taxon>Chlorophyta</taxon>
        <taxon>core chlorophytes</taxon>
        <taxon>Chlorophyceae</taxon>
        <taxon>CS clade</taxon>
        <taxon>Chlamydomonadales</taxon>
        <taxon>Volvocaceae</taxon>
        <taxon>Volvox</taxon>
    </lineage>
</organism>
<dbReference type="EMBL" id="GL378399">
    <property type="protein sequence ID" value="EFJ41207.1"/>
    <property type="molecule type" value="Genomic_DNA"/>
</dbReference>
<reference evidence="2 3" key="1">
    <citation type="journal article" date="2010" name="Science">
        <title>Genomic analysis of organismal complexity in the multicellular green alga Volvox carteri.</title>
        <authorList>
            <person name="Prochnik S.E."/>
            <person name="Umen J."/>
            <person name="Nedelcu A.M."/>
            <person name="Hallmann A."/>
            <person name="Miller S.M."/>
            <person name="Nishii I."/>
            <person name="Ferris P."/>
            <person name="Kuo A."/>
            <person name="Mitros T."/>
            <person name="Fritz-Laylin L.K."/>
            <person name="Hellsten U."/>
            <person name="Chapman J."/>
            <person name="Simakov O."/>
            <person name="Rensing S.A."/>
            <person name="Terry A."/>
            <person name="Pangilinan J."/>
            <person name="Kapitonov V."/>
            <person name="Jurka J."/>
            <person name="Salamov A."/>
            <person name="Shapiro H."/>
            <person name="Schmutz J."/>
            <person name="Grimwood J."/>
            <person name="Lindquist E."/>
            <person name="Lucas S."/>
            <person name="Grigoriev I.V."/>
            <person name="Schmitt R."/>
            <person name="Kirk D."/>
            <person name="Rokhsar D.S."/>
        </authorList>
    </citation>
    <scope>NUCLEOTIDE SEQUENCE [LARGE SCALE GENOMIC DNA]</scope>
    <source>
        <strain evidence="3">f. Nagariensis / Eve</strain>
    </source>
</reference>
<gene>
    <name evidence="2" type="ORF">VOLCADRAFT_98876</name>
</gene>
<feature type="compositionally biased region" description="Low complexity" evidence="1">
    <location>
        <begin position="390"/>
        <end position="406"/>
    </location>
</feature>
<feature type="compositionally biased region" description="Low complexity" evidence="1">
    <location>
        <begin position="734"/>
        <end position="747"/>
    </location>
</feature>
<dbReference type="GeneID" id="9620790"/>
<feature type="compositionally biased region" description="Polar residues" evidence="1">
    <location>
        <begin position="891"/>
        <end position="911"/>
    </location>
</feature>
<dbReference type="GO" id="GO:0005884">
    <property type="term" value="C:actin filament"/>
    <property type="evidence" value="ECO:0007669"/>
    <property type="project" value="TreeGrafter"/>
</dbReference>
<dbReference type="InParanoid" id="D8UGI5"/>
<feature type="compositionally biased region" description="Pro residues" evidence="1">
    <location>
        <begin position="984"/>
        <end position="994"/>
    </location>
</feature>
<feature type="compositionally biased region" description="Pro residues" evidence="1">
    <location>
        <begin position="378"/>
        <end position="389"/>
    </location>
</feature>
<dbReference type="AlphaFoldDB" id="D8UGI5"/>
<feature type="region of interest" description="Disordered" evidence="1">
    <location>
        <begin position="781"/>
        <end position="1021"/>
    </location>
</feature>
<feature type="region of interest" description="Disordered" evidence="1">
    <location>
        <begin position="534"/>
        <end position="588"/>
    </location>
</feature>
<sequence>MSGSLPEAESLISLRKLIISFRTAAQSSFHQSRFTKFTFPHATPNISLAHVPIRPPFAPSSPQAHTHTHSTFASFPPFAKIRHRPQLSLPRPTPLALELQRQALAQQQQQQQELLVIRNRPQFKHSNAKPSSRGKYGQGTCRRRHRCRRRRVAPGRKPSPRAVLAPPSAPSPPPPAPPLPYQPPYHLPPGEFPGCWGACDPAPRARSCSPTYRGKQQQQQQQQQHQQPRCSSGTKRRRLRIRPRQDPVPSAMHRSATAPPAAPLQGIAGFTAHADDNTIRQSVSQFDSQSQLQLSQQQERTRGSFLLQPNTLVSSSVASSAATSAVVVTIGTNVPSAGVNSGLQSQQPPPPPPPSRASLAAALAHTGDGSLSAASWLQPPPPVTPPPPSRNSVPQQQRPEQQQMLTQQLSESYGSEYVVSTLQNMQAEVLAATAKAAAERHQGPTSAEVAAALWRTCREVLAAVAEAVAAVAAAESGYRGGGGSRLNDVRGVLRDGKDGIGTGCRDVREAEPERVSLSPGLRLRLRQDLGTEAAAAAEARGGGDDEGSEKGITLGGGDGGDGDDEDDGGSGGAEEEVEPSAEAPAAAAAAAAATASAAATAPTTPASAFRSGNQSGKSLGGAGKGNKFREKGDFGSYGSGGGGGGGLASGGSLSEGAFGSGMIVLGGSGDSAEMSKLPPVSEIPMPYSMLGTYGSGVGSMRGWLVCPVVEEDGEGEGEEAGDAPPPPPPPLASQQQRHQTTPQQTRSGSGGGGAAANVTVPQFGSPPFSMWSGAAVSTLSAFSQTSPPAPPTTPVQLSPPTDAAAEGVTASGDVRDGCGVNRVPQRPSDIAEPPPPPPPPSGLAPVEAPPRGLVEGLAHPANVSGIGGDSITSRRTTDGVTALDADAVPQIPSTGSGLRPISPSTQLTPNPQRYRRSSPFSMWSGAAVSTLSAFSQTSPPAPPTTPVQLSPPTDAAAEGVTASGDVRDGCGVNRVPQRPSDIAEPPPPPPPPSGLAPVEAPPRGLVEGLAHPANRRPMSPAMPRTAAAAAAGVFEGSAVVVAVAYPPPAMPL</sequence>
<protein>
    <submittedName>
        <fullName evidence="2">Uncharacterized protein</fullName>
    </submittedName>
</protein>
<keyword evidence="3" id="KW-1185">Reference proteome</keyword>
<dbReference type="PANTHER" id="PTHR45691">
    <property type="entry name" value="PROTEIN DIAPHANOUS"/>
    <property type="match status" value="1"/>
</dbReference>
<feature type="compositionally biased region" description="Basic residues" evidence="1">
    <location>
        <begin position="141"/>
        <end position="154"/>
    </location>
</feature>
<feature type="compositionally biased region" description="Low complexity" evidence="1">
    <location>
        <begin position="216"/>
        <end position="227"/>
    </location>
</feature>
<evidence type="ECO:0000313" key="2">
    <source>
        <dbReference type="EMBL" id="EFJ41207.1"/>
    </source>
</evidence>
<feature type="region of interest" description="Disordered" evidence="1">
    <location>
        <begin position="118"/>
        <end position="185"/>
    </location>
</feature>
<feature type="compositionally biased region" description="Acidic residues" evidence="1">
    <location>
        <begin position="560"/>
        <end position="579"/>
    </location>
</feature>
<dbReference type="GO" id="GO:0030041">
    <property type="term" value="P:actin filament polymerization"/>
    <property type="evidence" value="ECO:0007669"/>
    <property type="project" value="TreeGrafter"/>
</dbReference>
<feature type="region of interest" description="Disordered" evidence="1">
    <location>
        <begin position="713"/>
        <end position="761"/>
    </location>
</feature>
<feature type="compositionally biased region" description="Pro residues" evidence="1">
    <location>
        <begin position="832"/>
        <end position="842"/>
    </location>
</feature>
<dbReference type="PANTHER" id="PTHR45691:SF6">
    <property type="entry name" value="PROTEIN DIAPHANOUS"/>
    <property type="match status" value="1"/>
</dbReference>